<dbReference type="Gene3D" id="2.60.40.10">
    <property type="entry name" value="Immunoglobulins"/>
    <property type="match status" value="1"/>
</dbReference>
<dbReference type="InterPro" id="IPR033427">
    <property type="entry name" value="DUF5123"/>
</dbReference>
<evidence type="ECO:0000259" key="2">
    <source>
        <dbReference type="Pfam" id="PF17161"/>
    </source>
</evidence>
<dbReference type="InterPro" id="IPR011050">
    <property type="entry name" value="Pectin_lyase_fold/virulence"/>
</dbReference>
<dbReference type="PROSITE" id="PS51257">
    <property type="entry name" value="PROKAR_LIPOPROTEIN"/>
    <property type="match status" value="1"/>
</dbReference>
<protein>
    <recommendedName>
        <fullName evidence="5">DUF5123 domain-containing protein</fullName>
    </recommendedName>
</protein>
<dbReference type="AlphaFoldDB" id="A0AAN4W338"/>
<dbReference type="InterPro" id="IPR032530">
    <property type="entry name" value="DUF4957"/>
</dbReference>
<gene>
    <name evidence="3" type="ORF">PEDI_47890</name>
</gene>
<reference evidence="3 4" key="1">
    <citation type="submission" date="2021-12" db="EMBL/GenBank/DDBJ databases">
        <title>Genome sequencing of bacteria with rrn-lacking chromosome and rrn-plasmid.</title>
        <authorList>
            <person name="Anda M."/>
            <person name="Iwasaki W."/>
        </authorList>
    </citation>
    <scope>NUCLEOTIDE SEQUENCE [LARGE SCALE GENOMIC DNA]</scope>
    <source>
        <strain evidence="3 4">NBRC 15940</strain>
    </source>
</reference>
<evidence type="ECO:0000259" key="1">
    <source>
        <dbReference type="Pfam" id="PF16318"/>
    </source>
</evidence>
<dbReference type="EMBL" id="BQKE01000004">
    <property type="protein sequence ID" value="GJM64237.1"/>
    <property type="molecule type" value="Genomic_DNA"/>
</dbReference>
<feature type="domain" description="DUF4957" evidence="1">
    <location>
        <begin position="272"/>
        <end position="403"/>
    </location>
</feature>
<dbReference type="InterPro" id="IPR013783">
    <property type="entry name" value="Ig-like_fold"/>
</dbReference>
<dbReference type="InterPro" id="IPR003961">
    <property type="entry name" value="FN3_dom"/>
</dbReference>
<keyword evidence="4" id="KW-1185">Reference proteome</keyword>
<feature type="domain" description="DUF5123" evidence="2">
    <location>
        <begin position="418"/>
        <end position="541"/>
    </location>
</feature>
<dbReference type="Pfam" id="PF17161">
    <property type="entry name" value="DUF5123"/>
    <property type="match status" value="1"/>
</dbReference>
<dbReference type="Pfam" id="PF16318">
    <property type="entry name" value="DUF4957"/>
    <property type="match status" value="1"/>
</dbReference>
<dbReference type="Proteomes" id="UP001310022">
    <property type="component" value="Unassembled WGS sequence"/>
</dbReference>
<accession>A0AAN4W338</accession>
<evidence type="ECO:0000313" key="3">
    <source>
        <dbReference type="EMBL" id="GJM64237.1"/>
    </source>
</evidence>
<evidence type="ECO:0008006" key="5">
    <source>
        <dbReference type="Google" id="ProtNLM"/>
    </source>
</evidence>
<proteinExistence type="predicted"/>
<evidence type="ECO:0000313" key="4">
    <source>
        <dbReference type="Proteomes" id="UP001310022"/>
    </source>
</evidence>
<dbReference type="SUPFAM" id="SSF51126">
    <property type="entry name" value="Pectin lyase-like"/>
    <property type="match status" value="1"/>
</dbReference>
<dbReference type="RefSeq" id="WP_338239317.1">
    <property type="nucleotide sequence ID" value="NZ_BQKE01000004.1"/>
</dbReference>
<comment type="caution">
    <text evidence="3">The sequence shown here is derived from an EMBL/GenBank/DDBJ whole genome shotgun (WGS) entry which is preliminary data.</text>
</comment>
<name>A0AAN4W338_9BACT</name>
<sequence length="545" mass="60647">MKSFNKNIGALAVFFLAIVIGLSSCRQEEDFLRVRMFSPVLKSNLESINNEIVVNLMPFSDAVGYHIEVSRDSFSTVEYSYVSDSSYTVIGEETVGEELFWNTRYQIQVRAIADKEEYNSNVSDLGTIRTQTFPSNLINPSPFDVTDKAARVTWEQAGAAITGVKAFDPDDLRLEHPILEDEVSDSDSDNGEKIFSGLEPEKTYQIAIYSGETLRGWTNFTTKPADIDPNAPGVIDITDLDDPFALNAAFEMAADGDIILLKYGNFYHIPSADLNKSITVQAQLGFGEQKAIIETTDADSDWNIPDGVSIDFIRFKNVELRGLTSKHYVFNSNRSNTSIGEITFEDCRLHTFRSVARLRGAITVGAFSIKNSIVYNLPDDNAVARFEGGPVGTILFENSTFYQCRRVLRSSTSAERIDFTSCTFSEAPRHNDSSYIFDFGSNDVSGGVGITNCIFGRGWNNSSTEPEEYTSRGFSFGDNTNVSATNSFKTGDFVWSHDGEMLTPLTYSGSIEDLWEKPQEGDFNFKDKGFSGAFNCGDPRWRIEL</sequence>
<dbReference type="CDD" id="cd00063">
    <property type="entry name" value="FN3"/>
    <property type="match status" value="1"/>
</dbReference>
<organism evidence="3 4">
    <name type="scientific">Persicobacter diffluens</name>
    <dbReference type="NCBI Taxonomy" id="981"/>
    <lineage>
        <taxon>Bacteria</taxon>
        <taxon>Pseudomonadati</taxon>
        <taxon>Bacteroidota</taxon>
        <taxon>Cytophagia</taxon>
        <taxon>Cytophagales</taxon>
        <taxon>Persicobacteraceae</taxon>
        <taxon>Persicobacter</taxon>
    </lineage>
</organism>